<feature type="compositionally biased region" description="Low complexity" evidence="1">
    <location>
        <begin position="26"/>
        <end position="36"/>
    </location>
</feature>
<dbReference type="EMBL" id="CAJNOH010006509">
    <property type="protein sequence ID" value="CAF1434296.1"/>
    <property type="molecule type" value="Genomic_DNA"/>
</dbReference>
<dbReference type="Proteomes" id="UP000663870">
    <property type="component" value="Unassembled WGS sequence"/>
</dbReference>
<proteinExistence type="predicted"/>
<organism evidence="3 4">
    <name type="scientific">Rotaria sordida</name>
    <dbReference type="NCBI Taxonomy" id="392033"/>
    <lineage>
        <taxon>Eukaryota</taxon>
        <taxon>Metazoa</taxon>
        <taxon>Spiralia</taxon>
        <taxon>Gnathifera</taxon>
        <taxon>Rotifera</taxon>
        <taxon>Eurotatoria</taxon>
        <taxon>Bdelloidea</taxon>
        <taxon>Philodinida</taxon>
        <taxon>Philodinidae</taxon>
        <taxon>Rotaria</taxon>
    </lineage>
</organism>
<name>A0A816D7Q1_9BILA</name>
<feature type="non-terminal residue" evidence="3">
    <location>
        <position position="1"/>
    </location>
</feature>
<reference evidence="3" key="1">
    <citation type="submission" date="2021-02" db="EMBL/GenBank/DDBJ databases">
        <authorList>
            <person name="Nowell W R."/>
        </authorList>
    </citation>
    <scope>NUCLEOTIDE SEQUENCE</scope>
</reference>
<dbReference type="Proteomes" id="UP000663854">
    <property type="component" value="Unassembled WGS sequence"/>
</dbReference>
<feature type="compositionally biased region" description="Basic and acidic residues" evidence="1">
    <location>
        <begin position="38"/>
        <end position="47"/>
    </location>
</feature>
<evidence type="ECO:0000256" key="1">
    <source>
        <dbReference type="SAM" id="MobiDB-lite"/>
    </source>
</evidence>
<evidence type="ECO:0000313" key="2">
    <source>
        <dbReference type="EMBL" id="CAF1434296.1"/>
    </source>
</evidence>
<gene>
    <name evidence="3" type="ORF">JXQ802_LOCUS52181</name>
    <name evidence="2" type="ORF">PYM288_LOCUS35888</name>
</gene>
<accession>A0A816D7Q1</accession>
<dbReference type="AlphaFoldDB" id="A0A816D7Q1"/>
<feature type="region of interest" description="Disordered" evidence="1">
    <location>
        <begin position="26"/>
        <end position="47"/>
    </location>
</feature>
<protein>
    <submittedName>
        <fullName evidence="3">Uncharacterized protein</fullName>
    </submittedName>
</protein>
<evidence type="ECO:0000313" key="3">
    <source>
        <dbReference type="EMBL" id="CAF1633647.1"/>
    </source>
</evidence>
<dbReference type="EMBL" id="CAJNOL010008086">
    <property type="protein sequence ID" value="CAF1633647.1"/>
    <property type="molecule type" value="Genomic_DNA"/>
</dbReference>
<sequence>DSGRGLQMIDPPAGTFVQFACAANATASDGASTTTDIGTDKKKEETYSSKYQKDTVAAAATTSTVNTGINSITKKVRR</sequence>
<evidence type="ECO:0000313" key="4">
    <source>
        <dbReference type="Proteomes" id="UP000663870"/>
    </source>
</evidence>
<comment type="caution">
    <text evidence="3">The sequence shown here is derived from an EMBL/GenBank/DDBJ whole genome shotgun (WGS) entry which is preliminary data.</text>
</comment>
<keyword evidence="4" id="KW-1185">Reference proteome</keyword>